<organism evidence="2 3">
    <name type="scientific">Mauremys mutica</name>
    <name type="common">yellowpond turtle</name>
    <dbReference type="NCBI Taxonomy" id="74926"/>
    <lineage>
        <taxon>Eukaryota</taxon>
        <taxon>Metazoa</taxon>
        <taxon>Chordata</taxon>
        <taxon>Craniata</taxon>
        <taxon>Vertebrata</taxon>
        <taxon>Euteleostomi</taxon>
        <taxon>Archelosauria</taxon>
        <taxon>Testudinata</taxon>
        <taxon>Testudines</taxon>
        <taxon>Cryptodira</taxon>
        <taxon>Durocryptodira</taxon>
        <taxon>Testudinoidea</taxon>
        <taxon>Geoemydidae</taxon>
        <taxon>Geoemydinae</taxon>
        <taxon>Mauremys</taxon>
    </lineage>
</organism>
<dbReference type="AlphaFoldDB" id="A0A9D4B854"/>
<proteinExistence type="predicted"/>
<evidence type="ECO:0000256" key="1">
    <source>
        <dbReference type="SAM" id="MobiDB-lite"/>
    </source>
</evidence>
<dbReference type="EMBL" id="JAHDVG010000464">
    <property type="protein sequence ID" value="KAH1184783.1"/>
    <property type="molecule type" value="Genomic_DNA"/>
</dbReference>
<feature type="region of interest" description="Disordered" evidence="1">
    <location>
        <begin position="89"/>
        <end position="109"/>
    </location>
</feature>
<gene>
    <name evidence="2" type="ORF">KIL84_012724</name>
</gene>
<reference evidence="2" key="1">
    <citation type="submission" date="2021-09" db="EMBL/GenBank/DDBJ databases">
        <title>The genome of Mauremys mutica provides insights into the evolution of semi-aquatic lifestyle.</title>
        <authorList>
            <person name="Gong S."/>
            <person name="Gao Y."/>
        </authorList>
    </citation>
    <scope>NUCLEOTIDE SEQUENCE</scope>
    <source>
        <strain evidence="2">MM-2020</strain>
        <tissue evidence="2">Muscle</tissue>
    </source>
</reference>
<comment type="caution">
    <text evidence="2">The sequence shown here is derived from an EMBL/GenBank/DDBJ whole genome shotgun (WGS) entry which is preliminary data.</text>
</comment>
<evidence type="ECO:0000313" key="2">
    <source>
        <dbReference type="EMBL" id="KAH1184783.1"/>
    </source>
</evidence>
<sequence length="109" mass="12190">MGRDPRAAHLLPRRVEPIAHRPPEPPVRRAGEQLRRHSWGRHLGAVARMGTAVEDTARRKEIKAPVVNTWISSLQSFNTEFRNLSFSADIQGKTENANDKCSASPNLVT</sequence>
<protein>
    <submittedName>
        <fullName evidence="2">Uncharacterized protein</fullName>
    </submittedName>
</protein>
<dbReference type="Proteomes" id="UP000827986">
    <property type="component" value="Unassembled WGS sequence"/>
</dbReference>
<feature type="compositionally biased region" description="Basic and acidic residues" evidence="1">
    <location>
        <begin position="1"/>
        <end position="35"/>
    </location>
</feature>
<feature type="region of interest" description="Disordered" evidence="1">
    <location>
        <begin position="1"/>
        <end position="41"/>
    </location>
</feature>
<evidence type="ECO:0000313" key="3">
    <source>
        <dbReference type="Proteomes" id="UP000827986"/>
    </source>
</evidence>
<keyword evidence="3" id="KW-1185">Reference proteome</keyword>
<name>A0A9D4B854_9SAUR</name>
<accession>A0A9D4B854</accession>